<name>A0AAE3M4F3_9BACT</name>
<protein>
    <submittedName>
        <fullName evidence="1">Uncharacterized protein</fullName>
    </submittedName>
</protein>
<gene>
    <name evidence="1" type="ORF">OM075_10170</name>
</gene>
<keyword evidence="2" id="KW-1185">Reference proteome</keyword>
<sequence length="73" mass="8495">MATIQLTKQLKIKLIKALQDGFINTLDFNELFPLGELTTIEAIRKAFKFDEIEANLMTKEEALKINQYLEDNY</sequence>
<evidence type="ECO:0000313" key="1">
    <source>
        <dbReference type="EMBL" id="MCW3786833.1"/>
    </source>
</evidence>
<dbReference type="AlphaFoldDB" id="A0AAE3M4F3"/>
<reference evidence="1" key="1">
    <citation type="submission" date="2022-10" db="EMBL/GenBank/DDBJ databases">
        <authorList>
            <person name="Yu W.X."/>
        </authorList>
    </citation>
    <scope>NUCLEOTIDE SEQUENCE</scope>
    <source>
        <strain evidence="1">AAT</strain>
    </source>
</reference>
<organism evidence="1 2">
    <name type="scientific">Plebeiibacterium sediminum</name>
    <dbReference type="NCBI Taxonomy" id="2992112"/>
    <lineage>
        <taxon>Bacteria</taxon>
        <taxon>Pseudomonadati</taxon>
        <taxon>Bacteroidota</taxon>
        <taxon>Bacteroidia</taxon>
        <taxon>Marinilabiliales</taxon>
        <taxon>Marinilabiliaceae</taxon>
        <taxon>Plebeiibacterium</taxon>
    </lineage>
</organism>
<comment type="caution">
    <text evidence="1">The sequence shown here is derived from an EMBL/GenBank/DDBJ whole genome shotgun (WGS) entry which is preliminary data.</text>
</comment>
<dbReference type="RefSeq" id="WP_301190398.1">
    <property type="nucleotide sequence ID" value="NZ_JAPDPJ010000019.1"/>
</dbReference>
<accession>A0AAE3M4F3</accession>
<evidence type="ECO:0000313" key="2">
    <source>
        <dbReference type="Proteomes" id="UP001209229"/>
    </source>
</evidence>
<proteinExistence type="predicted"/>
<dbReference type="EMBL" id="JAPDPJ010000019">
    <property type="protein sequence ID" value="MCW3786833.1"/>
    <property type="molecule type" value="Genomic_DNA"/>
</dbReference>
<dbReference type="Proteomes" id="UP001209229">
    <property type="component" value="Unassembled WGS sequence"/>
</dbReference>